<dbReference type="Pfam" id="PF25057">
    <property type="entry name" value="CUT_N"/>
    <property type="match status" value="1"/>
</dbReference>
<dbReference type="Pfam" id="PF00100">
    <property type="entry name" value="Zona_pellucida"/>
    <property type="match status" value="1"/>
</dbReference>
<accession>A0A1W0WF75</accession>
<evidence type="ECO:0000259" key="4">
    <source>
        <dbReference type="PROSITE" id="PS50948"/>
    </source>
</evidence>
<keyword evidence="2" id="KW-0472">Membrane</keyword>
<dbReference type="EMBL" id="MTYJ01000116">
    <property type="protein sequence ID" value="OQV13773.1"/>
    <property type="molecule type" value="Genomic_DNA"/>
</dbReference>
<dbReference type="AlphaFoldDB" id="A0A1W0WF75"/>
<dbReference type="InterPro" id="IPR042235">
    <property type="entry name" value="ZP-C_dom"/>
</dbReference>
<dbReference type="PANTHER" id="PTHR47327">
    <property type="entry name" value="FI18240P1-RELATED"/>
    <property type="match status" value="1"/>
</dbReference>
<dbReference type="InterPro" id="IPR055355">
    <property type="entry name" value="ZP-C"/>
</dbReference>
<keyword evidence="3" id="KW-0732">Signal</keyword>
<evidence type="ECO:0000313" key="6">
    <source>
        <dbReference type="EMBL" id="OQV13773.1"/>
    </source>
</evidence>
<dbReference type="InterPro" id="IPR001507">
    <property type="entry name" value="ZP_dom"/>
</dbReference>
<evidence type="ECO:0000259" key="5">
    <source>
        <dbReference type="PROSITE" id="PS51034"/>
    </source>
</evidence>
<keyword evidence="7" id="KW-1185">Reference proteome</keyword>
<dbReference type="GO" id="GO:0009653">
    <property type="term" value="P:anatomical structure morphogenesis"/>
    <property type="evidence" value="ECO:0007669"/>
    <property type="project" value="TreeGrafter"/>
</dbReference>
<evidence type="ECO:0000256" key="2">
    <source>
        <dbReference type="SAM" id="Phobius"/>
    </source>
</evidence>
<keyword evidence="2" id="KW-0812">Transmembrane</keyword>
<protein>
    <recommendedName>
        <fullName evidence="8">ZP domain-containing protein</fullName>
    </recommendedName>
</protein>
<dbReference type="PROSITE" id="PS50948">
    <property type="entry name" value="PAN"/>
    <property type="match status" value="1"/>
</dbReference>
<reference evidence="7" key="1">
    <citation type="submission" date="2017-01" db="EMBL/GenBank/DDBJ databases">
        <title>Comparative genomics of anhydrobiosis in the tardigrade Hypsibius dujardini.</title>
        <authorList>
            <person name="Yoshida Y."/>
            <person name="Koutsovoulos G."/>
            <person name="Laetsch D."/>
            <person name="Stevens L."/>
            <person name="Kumar S."/>
            <person name="Horikawa D."/>
            <person name="Ishino K."/>
            <person name="Komine S."/>
            <person name="Tomita M."/>
            <person name="Blaxter M."/>
            <person name="Arakawa K."/>
        </authorList>
    </citation>
    <scope>NUCLEOTIDE SEQUENCE [LARGE SCALE GENOMIC DNA]</scope>
    <source>
        <strain evidence="7">Z151</strain>
    </source>
</reference>
<evidence type="ECO:0000256" key="1">
    <source>
        <dbReference type="ARBA" id="ARBA00023157"/>
    </source>
</evidence>
<dbReference type="Gene3D" id="3.50.4.10">
    <property type="entry name" value="Hepatocyte Growth Factor"/>
    <property type="match status" value="1"/>
</dbReference>
<feature type="transmembrane region" description="Helical" evidence="2">
    <location>
        <begin position="433"/>
        <end position="458"/>
    </location>
</feature>
<proteinExistence type="predicted"/>
<feature type="signal peptide" evidence="3">
    <location>
        <begin position="1"/>
        <end position="24"/>
    </location>
</feature>
<gene>
    <name evidence="6" type="ORF">BV898_11992</name>
</gene>
<evidence type="ECO:0008006" key="8">
    <source>
        <dbReference type="Google" id="ProtNLM"/>
    </source>
</evidence>
<name>A0A1W0WF75_HYPEX</name>
<dbReference type="PROSITE" id="PS51034">
    <property type="entry name" value="ZP_2"/>
    <property type="match status" value="1"/>
</dbReference>
<evidence type="ECO:0000313" key="7">
    <source>
        <dbReference type="Proteomes" id="UP000192578"/>
    </source>
</evidence>
<feature type="domain" description="ZP" evidence="5">
    <location>
        <begin position="139"/>
        <end position="372"/>
    </location>
</feature>
<keyword evidence="2" id="KW-1133">Transmembrane helix</keyword>
<comment type="caution">
    <text evidence="6">The sequence shown here is derived from an EMBL/GenBank/DDBJ whole genome shotgun (WGS) entry which is preliminary data.</text>
</comment>
<evidence type="ECO:0000256" key="3">
    <source>
        <dbReference type="SAM" id="SignalP"/>
    </source>
</evidence>
<dbReference type="Gene3D" id="2.60.40.4100">
    <property type="entry name" value="Zona pellucida, ZP-C domain"/>
    <property type="match status" value="1"/>
</dbReference>
<dbReference type="SMART" id="SM00241">
    <property type="entry name" value="ZP"/>
    <property type="match status" value="1"/>
</dbReference>
<feature type="chain" id="PRO_5013026251" description="ZP domain-containing protein" evidence="3">
    <location>
        <begin position="25"/>
        <end position="485"/>
    </location>
</feature>
<dbReference type="Pfam" id="PF00024">
    <property type="entry name" value="PAN_1"/>
    <property type="match status" value="1"/>
</dbReference>
<dbReference type="Proteomes" id="UP000192578">
    <property type="component" value="Unassembled WGS sequence"/>
</dbReference>
<dbReference type="InterPro" id="IPR003609">
    <property type="entry name" value="Pan_app"/>
</dbReference>
<organism evidence="6 7">
    <name type="scientific">Hypsibius exemplaris</name>
    <name type="common">Freshwater tardigrade</name>
    <dbReference type="NCBI Taxonomy" id="2072580"/>
    <lineage>
        <taxon>Eukaryota</taxon>
        <taxon>Metazoa</taxon>
        <taxon>Ecdysozoa</taxon>
        <taxon>Tardigrada</taxon>
        <taxon>Eutardigrada</taxon>
        <taxon>Parachela</taxon>
        <taxon>Hypsibioidea</taxon>
        <taxon>Hypsibiidae</taxon>
        <taxon>Hypsibius</taxon>
    </lineage>
</organism>
<dbReference type="PANTHER" id="PTHR47327:SF1">
    <property type="entry name" value="RE15579P"/>
    <property type="match status" value="1"/>
</dbReference>
<dbReference type="InterPro" id="IPR056953">
    <property type="entry name" value="CUT_N"/>
</dbReference>
<dbReference type="OrthoDB" id="5775605at2759"/>
<dbReference type="InterPro" id="IPR052774">
    <property type="entry name" value="Celegans_DevNeuronal_Protein"/>
</dbReference>
<feature type="domain" description="Apple" evidence="4">
    <location>
        <begin position="48"/>
        <end position="130"/>
    </location>
</feature>
<keyword evidence="1" id="KW-1015">Disulfide bond</keyword>
<sequence>MPSAEGAAALLLFFFVGIYQSSLSAQAAQNVTGVPITQELSSPAADECVSFTRLLGRIRTTSAFQQINNVTDLECQDRCIAIATCQSFSFGITDAGVTECMLSIFTRKTQTALFNDNGLIQNFAYYEKSREGCMELAFECGPDRILVQGRSTEPFSGLVYPEGIFEKTCQVDLASQRNFTLEIALQGTCGTRYAGNGLYDNIIIIQWDDLIVTRRDRRFKISCQYDLSDLEISHKAMEIGQVTPLEMNLKVPRPDPVIRLINMDANDVNIARVGDNMVFRVELIKPSPYGIFARNCRAQGENPTEYLDLIDDKGCPLHSEVFPQLQKNGSALETQFLAFRFRKSFQVFYQCTVDYCVDSCPPVDCSGIKSYGRRKRESVGVSSMPSERVKNTLLILDDAPTESLETRKAHSRLNSSVLMYPTQQRACDSSYQLIAVVLAIVSGSFFIIVLAMIIYLVITHRRNRRRSFYSTSSKDFVHPVVFNHN</sequence>